<gene>
    <name evidence="3" type="ORF">AAG570_008889</name>
</gene>
<evidence type="ECO:0000256" key="2">
    <source>
        <dbReference type="SAM" id="MobiDB-lite"/>
    </source>
</evidence>
<proteinExistence type="predicted"/>
<feature type="coiled-coil region" evidence="1">
    <location>
        <begin position="377"/>
        <end position="432"/>
    </location>
</feature>
<feature type="coiled-coil region" evidence="1">
    <location>
        <begin position="468"/>
        <end position="547"/>
    </location>
</feature>
<dbReference type="EMBL" id="JBFDAA010000003">
    <property type="protein sequence ID" value="KAL1138827.1"/>
    <property type="molecule type" value="Genomic_DNA"/>
</dbReference>
<feature type="coiled-coil region" evidence="1">
    <location>
        <begin position="16"/>
        <end position="57"/>
    </location>
</feature>
<dbReference type="PANTHER" id="PTHR18947">
    <property type="entry name" value="HOOK PROTEINS"/>
    <property type="match status" value="1"/>
</dbReference>
<keyword evidence="1" id="KW-0175">Coiled coil</keyword>
<evidence type="ECO:0000256" key="1">
    <source>
        <dbReference type="SAM" id="Coils"/>
    </source>
</evidence>
<dbReference type="PANTHER" id="PTHR18947:SF28">
    <property type="entry name" value="GIRDIN, ISOFORM A"/>
    <property type="match status" value="1"/>
</dbReference>
<dbReference type="Gene3D" id="1.10.287.1490">
    <property type="match status" value="1"/>
</dbReference>
<accession>A0ABD0YSA0</accession>
<feature type="compositionally biased region" description="Polar residues" evidence="2">
    <location>
        <begin position="79"/>
        <end position="88"/>
    </location>
</feature>
<protein>
    <submittedName>
        <fullName evidence="3">Uncharacterized protein</fullName>
    </submittedName>
</protein>
<feature type="region of interest" description="Disordered" evidence="2">
    <location>
        <begin position="67"/>
        <end position="88"/>
    </location>
</feature>
<reference evidence="3 4" key="1">
    <citation type="submission" date="2024-07" db="EMBL/GenBank/DDBJ databases">
        <title>Chromosome-level genome assembly of the water stick insect Ranatra chinensis (Heteroptera: Nepidae).</title>
        <authorList>
            <person name="Liu X."/>
        </authorList>
    </citation>
    <scope>NUCLEOTIDE SEQUENCE [LARGE SCALE GENOMIC DNA]</scope>
    <source>
        <strain evidence="3">Cailab_2021Rc</strain>
        <tissue evidence="3">Muscle</tissue>
    </source>
</reference>
<comment type="caution">
    <text evidence="3">The sequence shown here is derived from an EMBL/GenBank/DDBJ whole genome shotgun (WGS) entry which is preliminary data.</text>
</comment>
<evidence type="ECO:0000313" key="3">
    <source>
        <dbReference type="EMBL" id="KAL1138827.1"/>
    </source>
</evidence>
<organism evidence="3 4">
    <name type="scientific">Ranatra chinensis</name>
    <dbReference type="NCBI Taxonomy" id="642074"/>
    <lineage>
        <taxon>Eukaryota</taxon>
        <taxon>Metazoa</taxon>
        <taxon>Ecdysozoa</taxon>
        <taxon>Arthropoda</taxon>
        <taxon>Hexapoda</taxon>
        <taxon>Insecta</taxon>
        <taxon>Pterygota</taxon>
        <taxon>Neoptera</taxon>
        <taxon>Paraneoptera</taxon>
        <taxon>Hemiptera</taxon>
        <taxon>Heteroptera</taxon>
        <taxon>Panheteroptera</taxon>
        <taxon>Nepomorpha</taxon>
        <taxon>Nepidae</taxon>
        <taxon>Ranatrinae</taxon>
        <taxon>Ranatra</taxon>
    </lineage>
</organism>
<dbReference type="AlphaFoldDB" id="A0ABD0YSA0"/>
<keyword evidence="4" id="KW-1185">Reference proteome</keyword>
<dbReference type="Proteomes" id="UP001558652">
    <property type="component" value="Unassembled WGS sequence"/>
</dbReference>
<name>A0ABD0YSA0_9HEMI</name>
<feature type="coiled-coil region" evidence="1">
    <location>
        <begin position="95"/>
        <end position="300"/>
    </location>
</feature>
<evidence type="ECO:0000313" key="4">
    <source>
        <dbReference type="Proteomes" id="UP001558652"/>
    </source>
</evidence>
<feature type="coiled-coil region" evidence="1">
    <location>
        <begin position="622"/>
        <end position="649"/>
    </location>
</feature>
<sequence length="666" mass="76571">MLEEQLSRARSRVQYTMQLEADLLQQKQTINELSLEKEANQEKLQELFEENAQLTLLSKSALLQDNSSSDVDQVDETSTDNSLSEQLSSNAQARALRLELENKRLASTVENLQEAALQQTNERVLQLEKDKKKLSLQVEEIEESKRKLQLHISELENTVKNAQRDTKKMQEIRDSLQAQIQSRIDEVESVTKEKLKLENRLLEAERALEKAKIKEEQLEELAEVKAKVVNMEKEITRLKDTLEVNSIAMDKLQCETETISKEKLHLISQVEDARNQISRLQEVERELKDLDSKYEVEKATIVTLQRDLVAEKLNSQQMKLGLEKLGLPADYLTDPDNALDRIVSNPGVLKAVRERLAQEQSSSQTEAVNSAELATVNAQLEVNVSTLQSQIASLTSQHTALQLANSQLAAEKDEVAKELDSLRREHQQLLVDQLTLQGLHEQLGSEYESLVKDRDTLKGTVRESRVEARGLKDSLDRLSAALTSLQQERDCLRAETNSLNNLRAEHSKLKDDFRNLFTANEKAKSEYRGAQEEYRTMRSEVRKLTLNVTELQGVIATRDDRITHLEIELSKLHSQCGMLKQVTSNLEEDRRSLMEHVTLLLGQYHELLTHSLEDKEHYHLEEKMFTDKLNNLCRQKEKLEEKIMEHYRRMESCPAKKLVLPLKYEI</sequence>